<comment type="catalytic activity">
    <reaction evidence="10">
        <text>ATP + H2O = ADP + phosphate + H(+)</text>
        <dbReference type="Rhea" id="RHEA:13065"/>
        <dbReference type="ChEBI" id="CHEBI:15377"/>
        <dbReference type="ChEBI" id="CHEBI:15378"/>
        <dbReference type="ChEBI" id="CHEBI:30616"/>
        <dbReference type="ChEBI" id="CHEBI:43474"/>
        <dbReference type="ChEBI" id="CHEBI:456216"/>
        <dbReference type="EC" id="5.6.2.4"/>
    </reaction>
</comment>
<dbReference type="InterPro" id="IPR000212">
    <property type="entry name" value="DNA_helicase_UvrD/REP"/>
</dbReference>
<dbReference type="Gene3D" id="3.40.50.300">
    <property type="entry name" value="P-loop containing nucleotide triphosphate hydrolases"/>
    <property type="match status" value="2"/>
</dbReference>
<sequence>MLQVSGMEMLLSGLNDDQRKAVTAPIGPTAVFAGPGSGKTTVLTRRVLYLLEQGIPANELMLVTFTRAAAREMRERLEQVMPARTRELAVGTFHSLFLQMLRESGCNVPPLMGQAEQTAVMRELLAERELPTDEETVSTYLNQIGLCKNNGILPARLRVEKQKNILFRDLYTAYESMKSERGMWDYDDILLAVHACCRQSEWLSHWQTKFQHILVDEFQDINQVQYEILVKLAAKHRHLFVMGDDDQSIYGFRGSDPKFMLELNKYFPELARIILSVNYRSTEELIQASEQLIRHNRRRQRKPRAGTGVRGPDVKWMEPLDEEEEAEQILTHLTDGMNTAILYRTSTQARAVVDALVRKGIPFMVASGESSFYRRWQVQDVFAYLKLAWNPQDLDALVRIINKPKRYLYNEDWIDACWARAKKQGGSLLAALPSLDGLEPYQVRYLSELRDQVPRLTEMNAEEAVAYIRERIGYDRYLEAFAKETGSDQSSLFEPLDELALAARHFANGQGLLAHAQEVERQLRHSDATAPVKLMTLHRSKGLEFDRVYIIGLHAMVLPHHRSLQVSEQRKAAAWEEERRLLYVGMTRAKTECWLSVSQTRQGKRVAPSPFAKELGHGGARFSTSAPLERKRELERTARVFTSARATSKAQPQLRFASEEVAPGMSVNHIRFGVGSIVEVTPLAGVAPGRKILVRFPGQTQSLHYELSRQLGLLSSPE</sequence>
<evidence type="ECO:0000313" key="15">
    <source>
        <dbReference type="Proteomes" id="UP001157946"/>
    </source>
</evidence>
<organism evidence="14 15">
    <name type="scientific">Laceyella tengchongensis</name>
    <dbReference type="NCBI Taxonomy" id="574699"/>
    <lineage>
        <taxon>Bacteria</taxon>
        <taxon>Bacillati</taxon>
        <taxon>Bacillota</taxon>
        <taxon>Bacilli</taxon>
        <taxon>Bacillales</taxon>
        <taxon>Thermoactinomycetaceae</taxon>
        <taxon>Laceyella</taxon>
    </lineage>
</organism>
<feature type="binding site" evidence="11">
    <location>
        <begin position="33"/>
        <end position="40"/>
    </location>
    <ligand>
        <name>ATP</name>
        <dbReference type="ChEBI" id="CHEBI:30616"/>
    </ligand>
</feature>
<dbReference type="InterPro" id="IPR014017">
    <property type="entry name" value="DNA_helicase_UvrD-like_C"/>
</dbReference>
<feature type="domain" description="UvrD-like helicase ATP-binding" evidence="12">
    <location>
        <begin position="12"/>
        <end position="282"/>
    </location>
</feature>
<dbReference type="SUPFAM" id="SSF52540">
    <property type="entry name" value="P-loop containing nucleoside triphosphate hydrolases"/>
    <property type="match status" value="1"/>
</dbReference>
<gene>
    <name evidence="14" type="ORF">SAMN06265361_103437</name>
</gene>
<evidence type="ECO:0000256" key="11">
    <source>
        <dbReference type="PROSITE-ProRule" id="PRU00560"/>
    </source>
</evidence>
<dbReference type="Pfam" id="PF13361">
    <property type="entry name" value="UvrD_C"/>
    <property type="match status" value="1"/>
</dbReference>
<keyword evidence="7" id="KW-0413">Isomerase</keyword>
<evidence type="ECO:0000313" key="14">
    <source>
        <dbReference type="EMBL" id="SMP20931.1"/>
    </source>
</evidence>
<keyword evidence="5 11" id="KW-0067">ATP-binding</keyword>
<evidence type="ECO:0000256" key="5">
    <source>
        <dbReference type="ARBA" id="ARBA00022840"/>
    </source>
</evidence>
<evidence type="ECO:0000259" key="12">
    <source>
        <dbReference type="PROSITE" id="PS51198"/>
    </source>
</evidence>
<dbReference type="InterPro" id="IPR014016">
    <property type="entry name" value="UvrD-like_ATP-bd"/>
</dbReference>
<reference evidence="14" key="1">
    <citation type="submission" date="2017-05" db="EMBL/GenBank/DDBJ databases">
        <authorList>
            <person name="Varghese N."/>
            <person name="Submissions S."/>
        </authorList>
    </citation>
    <scope>NUCLEOTIDE SEQUENCE</scope>
    <source>
        <strain evidence="14">DSM 45262</strain>
    </source>
</reference>
<keyword evidence="3 11" id="KW-0378">Hydrolase</keyword>
<feature type="domain" description="UvrD-like helicase C-terminal" evidence="13">
    <location>
        <begin position="283"/>
        <end position="542"/>
    </location>
</feature>
<dbReference type="AlphaFoldDB" id="A0AA45WPF6"/>
<evidence type="ECO:0000256" key="7">
    <source>
        <dbReference type="ARBA" id="ARBA00023235"/>
    </source>
</evidence>
<comment type="similarity">
    <text evidence="1">Belongs to the helicase family. UvrD subfamily.</text>
</comment>
<keyword evidence="6" id="KW-0238">DNA-binding</keyword>
<proteinExistence type="inferred from homology"/>
<accession>A0AA45WPF6</accession>
<dbReference type="GO" id="GO:0043138">
    <property type="term" value="F:3'-5' DNA helicase activity"/>
    <property type="evidence" value="ECO:0007669"/>
    <property type="project" value="UniProtKB-EC"/>
</dbReference>
<evidence type="ECO:0000256" key="3">
    <source>
        <dbReference type="ARBA" id="ARBA00022801"/>
    </source>
</evidence>
<keyword evidence="2 11" id="KW-0547">Nucleotide-binding</keyword>
<dbReference type="InterPro" id="IPR027417">
    <property type="entry name" value="P-loop_NTPase"/>
</dbReference>
<comment type="catalytic activity">
    <reaction evidence="8">
        <text>Couples ATP hydrolysis with the unwinding of duplex DNA by translocating in the 3'-5' direction.</text>
        <dbReference type="EC" id="5.6.2.4"/>
    </reaction>
</comment>
<evidence type="ECO:0000256" key="8">
    <source>
        <dbReference type="ARBA" id="ARBA00034617"/>
    </source>
</evidence>
<evidence type="ECO:0000256" key="9">
    <source>
        <dbReference type="ARBA" id="ARBA00034808"/>
    </source>
</evidence>
<dbReference type="GO" id="GO:0003677">
    <property type="term" value="F:DNA binding"/>
    <property type="evidence" value="ECO:0007669"/>
    <property type="project" value="UniProtKB-KW"/>
</dbReference>
<dbReference type="Proteomes" id="UP001157946">
    <property type="component" value="Unassembled WGS sequence"/>
</dbReference>
<dbReference type="PROSITE" id="PS51217">
    <property type="entry name" value="UVRD_HELICASE_CTER"/>
    <property type="match status" value="1"/>
</dbReference>
<dbReference type="GO" id="GO:0000725">
    <property type="term" value="P:recombinational repair"/>
    <property type="evidence" value="ECO:0007669"/>
    <property type="project" value="TreeGrafter"/>
</dbReference>
<evidence type="ECO:0000259" key="13">
    <source>
        <dbReference type="PROSITE" id="PS51217"/>
    </source>
</evidence>
<keyword evidence="4 11" id="KW-0347">Helicase</keyword>
<dbReference type="GO" id="GO:0016787">
    <property type="term" value="F:hydrolase activity"/>
    <property type="evidence" value="ECO:0007669"/>
    <property type="project" value="UniProtKB-UniRule"/>
</dbReference>
<evidence type="ECO:0000256" key="2">
    <source>
        <dbReference type="ARBA" id="ARBA00022741"/>
    </source>
</evidence>
<dbReference type="EC" id="5.6.2.4" evidence="9"/>
<dbReference type="CDD" id="cd17932">
    <property type="entry name" value="DEXQc_UvrD"/>
    <property type="match status" value="1"/>
</dbReference>
<name>A0AA45WPF6_9BACL</name>
<keyword evidence="15" id="KW-1185">Reference proteome</keyword>
<comment type="caution">
    <text evidence="14">The sequence shown here is derived from an EMBL/GenBank/DDBJ whole genome shotgun (WGS) entry which is preliminary data.</text>
</comment>
<dbReference type="EMBL" id="FXTU01000003">
    <property type="protein sequence ID" value="SMP20931.1"/>
    <property type="molecule type" value="Genomic_DNA"/>
</dbReference>
<dbReference type="PROSITE" id="PS51198">
    <property type="entry name" value="UVRD_HELICASE_ATP_BIND"/>
    <property type="match status" value="1"/>
</dbReference>
<evidence type="ECO:0000256" key="6">
    <source>
        <dbReference type="ARBA" id="ARBA00023125"/>
    </source>
</evidence>
<evidence type="ECO:0000256" key="10">
    <source>
        <dbReference type="ARBA" id="ARBA00048988"/>
    </source>
</evidence>
<dbReference type="Pfam" id="PF00580">
    <property type="entry name" value="UvrD-helicase"/>
    <property type="match status" value="1"/>
</dbReference>
<dbReference type="GO" id="GO:0005524">
    <property type="term" value="F:ATP binding"/>
    <property type="evidence" value="ECO:0007669"/>
    <property type="project" value="UniProtKB-UniRule"/>
</dbReference>
<dbReference type="InterPro" id="IPR013986">
    <property type="entry name" value="DExx_box_DNA_helicase_dom_sf"/>
</dbReference>
<dbReference type="Gene3D" id="1.10.10.160">
    <property type="match status" value="1"/>
</dbReference>
<dbReference type="PANTHER" id="PTHR11070:SF2">
    <property type="entry name" value="ATP-DEPENDENT DNA HELICASE SRS2"/>
    <property type="match status" value="1"/>
</dbReference>
<dbReference type="Gene3D" id="1.10.486.10">
    <property type="entry name" value="PCRA, domain 4"/>
    <property type="match status" value="1"/>
</dbReference>
<protein>
    <recommendedName>
        <fullName evidence="9">DNA 3'-5' helicase</fullName>
        <ecNumber evidence="9">5.6.2.4</ecNumber>
    </recommendedName>
</protein>
<dbReference type="PANTHER" id="PTHR11070">
    <property type="entry name" value="UVRD / RECB / PCRA DNA HELICASE FAMILY MEMBER"/>
    <property type="match status" value="1"/>
</dbReference>
<evidence type="ECO:0000256" key="4">
    <source>
        <dbReference type="ARBA" id="ARBA00022806"/>
    </source>
</evidence>
<evidence type="ECO:0000256" key="1">
    <source>
        <dbReference type="ARBA" id="ARBA00009922"/>
    </source>
</evidence>